<feature type="binding site" evidence="5 7">
    <location>
        <position position="85"/>
    </location>
    <ligand>
        <name>3-methyl-2-oxobutanoate</name>
        <dbReference type="ChEBI" id="CHEBI:11851"/>
    </ligand>
</feature>
<accession>A0AAW6TXE3</accession>
<comment type="subcellular location">
    <subcellularLocation>
        <location evidence="5">Cytoplasm</location>
    </subcellularLocation>
</comment>
<keyword evidence="5 8" id="KW-0460">Magnesium</keyword>
<dbReference type="SUPFAM" id="SSF51621">
    <property type="entry name" value="Phosphoenolpyruvate/pyruvate domain"/>
    <property type="match status" value="1"/>
</dbReference>
<dbReference type="CDD" id="cd06557">
    <property type="entry name" value="KPHMT-like"/>
    <property type="match status" value="1"/>
</dbReference>
<evidence type="ECO:0000256" key="2">
    <source>
        <dbReference type="ARBA" id="ARBA00011424"/>
    </source>
</evidence>
<sequence>MNGRITISDLLQAKRDGRAIAAVSCYDYTTARQVSQTGAEMIIVGDSAAQLMFGFDSTLPATMDIMVALTAAVRRGAPNVYLVADMPFLSYQVAVGEAIRNAGRFLVEAAAQMVKIEVSGAHLDTIRAVSDAGIAVMAHIGIRPQRISTVGRLRAEGTTAEIAMQLIDLADQMVRAGAGALLIEGAASEVSQIITERTEVPVISCGSGAACDGQVLVAPDILGLTEGKLPKFSKAYDDLGPRSVESFRRYADEVKTRRFPDDEHSYHMKPGELQRLGALLSRES</sequence>
<gene>
    <name evidence="5 9" type="primary">panB</name>
    <name evidence="9" type="ORF">QJ522_13920</name>
</gene>
<dbReference type="PANTHER" id="PTHR20881">
    <property type="entry name" value="3-METHYL-2-OXOBUTANOATE HYDROXYMETHYLTRANSFERASE"/>
    <property type="match status" value="1"/>
</dbReference>
<organism evidence="9 10">
    <name type="scientific">Anaerobaca lacustris</name>
    <dbReference type="NCBI Taxonomy" id="3044600"/>
    <lineage>
        <taxon>Bacteria</taxon>
        <taxon>Pseudomonadati</taxon>
        <taxon>Planctomycetota</taxon>
        <taxon>Phycisphaerae</taxon>
        <taxon>Sedimentisphaerales</taxon>
        <taxon>Anaerobacaceae</taxon>
        <taxon>Anaerobaca</taxon>
    </lineage>
</organism>
<dbReference type="PIRSF" id="PIRSF000388">
    <property type="entry name" value="Pantoate_hydroxy_MeTrfase"/>
    <property type="match status" value="1"/>
</dbReference>
<dbReference type="Gene3D" id="3.20.20.60">
    <property type="entry name" value="Phosphoenolpyruvate-binding domains"/>
    <property type="match status" value="1"/>
</dbReference>
<proteinExistence type="inferred from homology"/>
<dbReference type="Proteomes" id="UP001431776">
    <property type="component" value="Unassembled WGS sequence"/>
</dbReference>
<dbReference type="HAMAP" id="MF_00156">
    <property type="entry name" value="PanB"/>
    <property type="match status" value="1"/>
</dbReference>
<evidence type="ECO:0000313" key="10">
    <source>
        <dbReference type="Proteomes" id="UP001431776"/>
    </source>
</evidence>
<comment type="caution">
    <text evidence="9">The sequence shown here is derived from an EMBL/GenBank/DDBJ whole genome shotgun (WGS) entry which is preliminary data.</text>
</comment>
<keyword evidence="3 5" id="KW-0566">Pantothenate biosynthesis</keyword>
<dbReference type="GO" id="GO:0015940">
    <property type="term" value="P:pantothenate biosynthetic process"/>
    <property type="evidence" value="ECO:0007669"/>
    <property type="project" value="UniProtKB-UniRule"/>
</dbReference>
<dbReference type="AlphaFoldDB" id="A0AAW6TXE3"/>
<comment type="subunit">
    <text evidence="2 5">Homodecamer; pentamer of dimers.</text>
</comment>
<dbReference type="RefSeq" id="WP_349245561.1">
    <property type="nucleotide sequence ID" value="NZ_JASCXX010000017.1"/>
</dbReference>
<keyword evidence="4 5" id="KW-0808">Transferase</keyword>
<keyword evidence="5" id="KW-0963">Cytoplasm</keyword>
<reference evidence="9" key="1">
    <citation type="submission" date="2023-05" db="EMBL/GenBank/DDBJ databases">
        <title>Anaerotaeda fermentans gen. nov., sp. nov., a novel anaerobic planctomycete of the new family within the order Sedimentisphaerales isolated from Taman Peninsula, Russia.</title>
        <authorList>
            <person name="Khomyakova M.A."/>
            <person name="Merkel A.Y."/>
            <person name="Slobodkin A.I."/>
        </authorList>
    </citation>
    <scope>NUCLEOTIDE SEQUENCE</scope>
    <source>
        <strain evidence="9">M17dextr</strain>
    </source>
</reference>
<dbReference type="GO" id="GO:0003864">
    <property type="term" value="F:3-methyl-2-oxobutanoate hydroxymethyltransferase activity"/>
    <property type="evidence" value="ECO:0007669"/>
    <property type="project" value="UniProtKB-UniRule"/>
</dbReference>
<evidence type="ECO:0000313" key="9">
    <source>
        <dbReference type="EMBL" id="MDI6450152.1"/>
    </source>
</evidence>
<evidence type="ECO:0000256" key="8">
    <source>
        <dbReference type="PIRSR" id="PIRSR000388-3"/>
    </source>
</evidence>
<dbReference type="EC" id="2.1.2.11" evidence="5"/>
<evidence type="ECO:0000256" key="4">
    <source>
        <dbReference type="ARBA" id="ARBA00022679"/>
    </source>
</evidence>
<feature type="binding site" evidence="5 7">
    <location>
        <position position="115"/>
    </location>
    <ligand>
        <name>3-methyl-2-oxobutanoate</name>
        <dbReference type="ChEBI" id="CHEBI:11851"/>
    </ligand>
</feature>
<dbReference type="GO" id="GO:0005737">
    <property type="term" value="C:cytoplasm"/>
    <property type="evidence" value="ECO:0007669"/>
    <property type="project" value="UniProtKB-SubCell"/>
</dbReference>
<dbReference type="NCBIfam" id="NF001452">
    <property type="entry name" value="PRK00311.1"/>
    <property type="match status" value="1"/>
</dbReference>
<feature type="binding site" evidence="5 7">
    <location>
        <begin position="46"/>
        <end position="47"/>
    </location>
    <ligand>
        <name>3-methyl-2-oxobutanoate</name>
        <dbReference type="ChEBI" id="CHEBI:11851"/>
    </ligand>
</feature>
<keyword evidence="10" id="KW-1185">Reference proteome</keyword>
<comment type="function">
    <text evidence="5">Catalyzes the reversible reaction in which hydroxymethyl group from 5,10-methylenetetrahydrofolate is transferred onto alpha-ketoisovalerate to form ketopantoate.</text>
</comment>
<feature type="binding site" evidence="5 8">
    <location>
        <position position="117"/>
    </location>
    <ligand>
        <name>Mg(2+)</name>
        <dbReference type="ChEBI" id="CHEBI:18420"/>
    </ligand>
</feature>
<comment type="pathway">
    <text evidence="5">Cofactor biosynthesis; (R)-pantothenate biosynthesis; (R)-pantoate from 3-methyl-2-oxobutanoate: step 1/2.</text>
</comment>
<protein>
    <recommendedName>
        <fullName evidence="5">3-methyl-2-oxobutanoate hydroxymethyltransferase</fullName>
        <ecNumber evidence="5">2.1.2.11</ecNumber>
    </recommendedName>
    <alternativeName>
        <fullName evidence="5">Ketopantoate hydroxymethyltransferase</fullName>
        <shortName evidence="5">KPHMT</shortName>
    </alternativeName>
</protein>
<dbReference type="InterPro" id="IPR040442">
    <property type="entry name" value="Pyrv_kinase-like_dom_sf"/>
</dbReference>
<feature type="active site" description="Proton acceptor" evidence="5 6">
    <location>
        <position position="184"/>
    </location>
</feature>
<dbReference type="Pfam" id="PF02548">
    <property type="entry name" value="Pantoate_transf"/>
    <property type="match status" value="1"/>
</dbReference>
<evidence type="ECO:0000256" key="1">
    <source>
        <dbReference type="ARBA" id="ARBA00008676"/>
    </source>
</evidence>
<dbReference type="InterPro" id="IPR015813">
    <property type="entry name" value="Pyrv/PenolPyrv_kinase-like_dom"/>
</dbReference>
<dbReference type="EMBL" id="JASCXX010000017">
    <property type="protein sequence ID" value="MDI6450152.1"/>
    <property type="molecule type" value="Genomic_DNA"/>
</dbReference>
<comment type="catalytic activity">
    <reaction evidence="5">
        <text>(6R)-5,10-methylene-5,6,7,8-tetrahydrofolate + 3-methyl-2-oxobutanoate + H2O = 2-dehydropantoate + (6S)-5,6,7,8-tetrahydrofolate</text>
        <dbReference type="Rhea" id="RHEA:11824"/>
        <dbReference type="ChEBI" id="CHEBI:11561"/>
        <dbReference type="ChEBI" id="CHEBI:11851"/>
        <dbReference type="ChEBI" id="CHEBI:15377"/>
        <dbReference type="ChEBI" id="CHEBI:15636"/>
        <dbReference type="ChEBI" id="CHEBI:57453"/>
        <dbReference type="EC" id="2.1.2.11"/>
    </reaction>
</comment>
<feature type="binding site" evidence="5 8">
    <location>
        <position position="46"/>
    </location>
    <ligand>
        <name>Mg(2+)</name>
        <dbReference type="ChEBI" id="CHEBI:18420"/>
    </ligand>
</feature>
<name>A0AAW6TXE3_9BACT</name>
<evidence type="ECO:0000256" key="3">
    <source>
        <dbReference type="ARBA" id="ARBA00022655"/>
    </source>
</evidence>
<dbReference type="InterPro" id="IPR003700">
    <property type="entry name" value="Pantoate_hydroxy_MeTrfase"/>
</dbReference>
<dbReference type="GO" id="GO:0000287">
    <property type="term" value="F:magnesium ion binding"/>
    <property type="evidence" value="ECO:0007669"/>
    <property type="project" value="TreeGrafter"/>
</dbReference>
<dbReference type="PANTHER" id="PTHR20881:SF0">
    <property type="entry name" value="3-METHYL-2-OXOBUTANOATE HYDROXYMETHYLTRANSFERASE"/>
    <property type="match status" value="1"/>
</dbReference>
<evidence type="ECO:0000256" key="6">
    <source>
        <dbReference type="PIRSR" id="PIRSR000388-1"/>
    </source>
</evidence>
<evidence type="ECO:0000256" key="5">
    <source>
        <dbReference type="HAMAP-Rule" id="MF_00156"/>
    </source>
</evidence>
<comment type="cofactor">
    <cofactor evidence="5 8">
        <name>Mg(2+)</name>
        <dbReference type="ChEBI" id="CHEBI:18420"/>
    </cofactor>
    <text evidence="5 8">Binds 1 Mg(2+) ion per subunit.</text>
</comment>
<comment type="similarity">
    <text evidence="1 5">Belongs to the PanB family.</text>
</comment>
<dbReference type="NCBIfam" id="TIGR00222">
    <property type="entry name" value="panB"/>
    <property type="match status" value="1"/>
</dbReference>
<keyword evidence="5 8" id="KW-0479">Metal-binding</keyword>
<feature type="binding site" evidence="5 8">
    <location>
        <position position="85"/>
    </location>
    <ligand>
        <name>Mg(2+)</name>
        <dbReference type="ChEBI" id="CHEBI:18420"/>
    </ligand>
</feature>
<evidence type="ECO:0000256" key="7">
    <source>
        <dbReference type="PIRSR" id="PIRSR000388-2"/>
    </source>
</evidence>